<dbReference type="RefSeq" id="WP_338006658.1">
    <property type="nucleotide sequence ID" value="NZ_JAOPKB010000001.1"/>
</dbReference>
<protein>
    <recommendedName>
        <fullName evidence="3">PD-(D/E)XK nuclease superfamily protein</fullName>
    </recommendedName>
</protein>
<dbReference type="EMBL" id="JAOPKB010000001">
    <property type="protein sequence ID" value="MCU4971156.1"/>
    <property type="molecule type" value="Genomic_DNA"/>
</dbReference>
<comment type="caution">
    <text evidence="1">The sequence shown here is derived from an EMBL/GenBank/DDBJ whole genome shotgun (WGS) entry which is preliminary data.</text>
</comment>
<sequence>MTGINCESELKRYESLFGDLWESAIVRFSTVKLEGGIKVPNAEIVFTEEELEQREEVLFSDGAFKIMERTVNSPFGLLWDLVAGETVVGEGVDIEMLEHRPEQRFRDDREGRVFEGRPRTEIHAVFTVELSSSQEDEYKTVIDELEHRIQRAEEPYYDIAKCEYYYFDHHFRGKAKSDPEILVFAETGIKFTVSGDNTVNVVIPKEIKDQTAVSILPQRPYGARKGRRVEFADENLQEIDGGRLKYTVNPDFGEVERAYILLFVGDEVLGFKDHHTRNREGDSSFVNSWYQVFDEYDQRDTLSDYLQGDNPDVFEIAVLNVLSTAGYLVQWFGESDFKIPNWSRESEGLPYDEVDLVAHRPDGSQILFVECTNKRISEKESILDRTEEIASVIREEDPDFGGIDIFESSHRKIVPVIATPQMPEELSDQVVAELTEKSVVVLDGEKLTEIYNLSAERDDPVKIDIDREMWNLDVF</sequence>
<proteinExistence type="predicted"/>
<evidence type="ECO:0008006" key="3">
    <source>
        <dbReference type="Google" id="ProtNLM"/>
    </source>
</evidence>
<gene>
    <name evidence="1" type="ORF">OB955_00185</name>
</gene>
<dbReference type="Proteomes" id="UP001320972">
    <property type="component" value="Unassembled WGS sequence"/>
</dbReference>
<evidence type="ECO:0000313" key="1">
    <source>
        <dbReference type="EMBL" id="MCU4971156.1"/>
    </source>
</evidence>
<organism evidence="1 2">
    <name type="scientific">Natronoglomus mannanivorans</name>
    <dbReference type="NCBI Taxonomy" id="2979990"/>
    <lineage>
        <taxon>Archaea</taxon>
        <taxon>Methanobacteriati</taxon>
        <taxon>Methanobacteriota</taxon>
        <taxon>Stenosarchaea group</taxon>
        <taxon>Halobacteria</taxon>
        <taxon>Halobacteriales</taxon>
        <taxon>Natrialbaceae</taxon>
        <taxon>Natronoglomus</taxon>
    </lineage>
</organism>
<keyword evidence="2" id="KW-1185">Reference proteome</keyword>
<evidence type="ECO:0000313" key="2">
    <source>
        <dbReference type="Proteomes" id="UP001320972"/>
    </source>
</evidence>
<accession>A0ABT2Q8A9</accession>
<name>A0ABT2Q8A9_9EURY</name>
<reference evidence="1 2" key="1">
    <citation type="submission" date="2022-09" db="EMBL/GenBank/DDBJ databases">
        <title>Enrichment on poylsaccharides allowed isolation of novel metabolic and taxonomic groups of Haloarchaea.</title>
        <authorList>
            <person name="Sorokin D.Y."/>
            <person name="Elcheninov A.G."/>
            <person name="Khizhniak T.V."/>
            <person name="Kolganova T.V."/>
            <person name="Kublanov I.V."/>
        </authorList>
    </citation>
    <scope>NUCLEOTIDE SEQUENCE [LARGE SCALE GENOMIC DNA]</scope>
    <source>
        <strain evidence="1 2">AArc-m2/3/4</strain>
    </source>
</reference>